<reference evidence="2 3" key="1">
    <citation type="submission" date="2022-01" db="EMBL/GenBank/DDBJ databases">
        <title>Draft Genome Sequences of Seven Type Strains of the Genus Streptomyces.</title>
        <authorList>
            <person name="Aziz S."/>
            <person name="Coretto E."/>
            <person name="Chronakova A."/>
            <person name="Sproer C."/>
            <person name="Huber K."/>
            <person name="Nouioui I."/>
            <person name="Gross H."/>
        </authorList>
    </citation>
    <scope>NUCLEOTIDE SEQUENCE [LARGE SCALE GENOMIC DNA]</scope>
    <source>
        <strain evidence="2 3">DSM 41685</strain>
    </source>
</reference>
<feature type="region of interest" description="Disordered" evidence="1">
    <location>
        <begin position="1"/>
        <end position="34"/>
    </location>
</feature>
<name>A0ABS9JBB2_9ACTN</name>
<dbReference type="Proteomes" id="UP001299012">
    <property type="component" value="Unassembled WGS sequence"/>
</dbReference>
<sequence>MSQETPAAAAPAEEQPPQEAEEAAEDQAGERQRQKAWVARKALIQHGPSFVMSLDRSASATQVGRDQFGVSGGTVHGDVNNYFGVSAEHSEPFAGVVRPEKIAELADVFRGCPSFDEALARLRTDKVVVLSGGRDSGRRSAALMLLHRVAGNTVREIVQPGSLSALLAHLDSADGYLLSNFAAPRSNPLRESHLIGLRERLERSGGHLVITVEPSAALDDVPFVRWTPPPAEEMLDAHVTPRVGDVAWQQLCGLAPVKEFLARQHPPAAIEEFALRLIAVHRGEADEGSLASFSEQAVEAQVARWLTDDQRKLRDKAFLISLAVFDKAPYAVTAELADVLYTRLQATADPRQSPVIPVFGSSREDRLGLAHAHGYAGTEVTEWGVVGQFIAEFREERMSKALLEAVWNLHPSARTALVKWIKQLAGDGRPLVRTRAASTAALLAEADFSSAMAHLIEPWADAPDPGSWLTAANALTLAHLLKVPTVLPVLRDWCTGDAERRRWTAIRAYGLLGPVVPEETLDVLLNAIRQRQSPAYEDEELTEEARQFADALEVLLLAVREPVLRALAERLGSERTVRTYAVLAFLQACEQTEEPDGGPLILHWYAAALADDDLATAGHLTAFWEALLSDRECSERALRTLGTWVRRADSRPETEPALASLLGHISTEPTNNGRVSHLLRTLRDSRVTPSPTAARLLNHLSGR</sequence>
<dbReference type="RefSeq" id="WP_086697263.1">
    <property type="nucleotide sequence ID" value="NZ_JAKKZF010000013.1"/>
</dbReference>
<dbReference type="Gene3D" id="1.25.10.10">
    <property type="entry name" value="Leucine-rich Repeat Variant"/>
    <property type="match status" value="1"/>
</dbReference>
<dbReference type="EMBL" id="JAKKZF010000013">
    <property type="protein sequence ID" value="MCG0062860.1"/>
    <property type="molecule type" value="Genomic_DNA"/>
</dbReference>
<dbReference type="InterPro" id="IPR016024">
    <property type="entry name" value="ARM-type_fold"/>
</dbReference>
<evidence type="ECO:0008006" key="4">
    <source>
        <dbReference type="Google" id="ProtNLM"/>
    </source>
</evidence>
<protein>
    <recommendedName>
        <fullName evidence="4">HEAT repeat domain-containing protein</fullName>
    </recommendedName>
</protein>
<proteinExistence type="predicted"/>
<organism evidence="2 3">
    <name type="scientific">Streptomyces tricolor</name>
    <dbReference type="NCBI Taxonomy" id="68277"/>
    <lineage>
        <taxon>Bacteria</taxon>
        <taxon>Bacillati</taxon>
        <taxon>Actinomycetota</taxon>
        <taxon>Actinomycetes</taxon>
        <taxon>Kitasatosporales</taxon>
        <taxon>Streptomycetaceae</taxon>
        <taxon>Streptomyces</taxon>
        <taxon>Streptomyces violaceoruber group</taxon>
    </lineage>
</organism>
<keyword evidence="3" id="KW-1185">Reference proteome</keyword>
<evidence type="ECO:0000256" key="1">
    <source>
        <dbReference type="SAM" id="MobiDB-lite"/>
    </source>
</evidence>
<dbReference type="InterPro" id="IPR011989">
    <property type="entry name" value="ARM-like"/>
</dbReference>
<feature type="compositionally biased region" description="Low complexity" evidence="1">
    <location>
        <begin position="1"/>
        <end position="18"/>
    </location>
</feature>
<dbReference type="SUPFAM" id="SSF48371">
    <property type="entry name" value="ARM repeat"/>
    <property type="match status" value="1"/>
</dbReference>
<accession>A0ABS9JBB2</accession>
<gene>
    <name evidence="2" type="ORF">L0F81_06075</name>
</gene>
<evidence type="ECO:0000313" key="3">
    <source>
        <dbReference type="Proteomes" id="UP001299012"/>
    </source>
</evidence>
<evidence type="ECO:0000313" key="2">
    <source>
        <dbReference type="EMBL" id="MCG0062860.1"/>
    </source>
</evidence>
<comment type="caution">
    <text evidence="2">The sequence shown here is derived from an EMBL/GenBank/DDBJ whole genome shotgun (WGS) entry which is preliminary data.</text>
</comment>